<dbReference type="Proteomes" id="UP001223079">
    <property type="component" value="Unassembled WGS sequence"/>
</dbReference>
<gene>
    <name evidence="1" type="ORF">J2S23_000520</name>
</gene>
<sequence length="157" mass="18354">MIKKELSFVDFDSYGEEIERTITVRFLYSLRAIKLYEQRTGRNFFDDNQKAIQSYTIAVAQAGFGNKKELTEEEQLQLLPLLMNSDFLTFLMDAIPCLYGEVSNGKFEQNEITMETADFSLWIGELISIQFYTELILELNRSRLKVPQDRKKPQQKS</sequence>
<evidence type="ECO:0000313" key="1">
    <source>
        <dbReference type="EMBL" id="MDQ0221983.1"/>
    </source>
</evidence>
<comment type="caution">
    <text evidence="1">The sequence shown here is derived from an EMBL/GenBank/DDBJ whole genome shotgun (WGS) entry which is preliminary data.</text>
</comment>
<proteinExistence type="predicted"/>
<keyword evidence="2" id="KW-1185">Reference proteome</keyword>
<protein>
    <submittedName>
        <fullName evidence="1">Uncharacterized protein</fullName>
    </submittedName>
</protein>
<organism evidence="1 2">
    <name type="scientific">Streptococcus moroccensis</name>
    <dbReference type="NCBI Taxonomy" id="1451356"/>
    <lineage>
        <taxon>Bacteria</taxon>
        <taxon>Bacillati</taxon>
        <taxon>Bacillota</taxon>
        <taxon>Bacilli</taxon>
        <taxon>Lactobacillales</taxon>
        <taxon>Streptococcaceae</taxon>
        <taxon>Streptococcus</taxon>
    </lineage>
</organism>
<name>A0ABT9YPR1_9STRE</name>
<accession>A0ABT9YPR1</accession>
<reference evidence="1 2" key="1">
    <citation type="submission" date="2023-07" db="EMBL/GenBank/DDBJ databases">
        <title>Genomic Encyclopedia of Type Strains, Phase IV (KMG-IV): sequencing the most valuable type-strain genomes for metagenomic binning, comparative biology and taxonomic classification.</title>
        <authorList>
            <person name="Goeker M."/>
        </authorList>
    </citation>
    <scope>NUCLEOTIDE SEQUENCE [LARGE SCALE GENOMIC DNA]</scope>
    <source>
        <strain evidence="1 2">DSM 105143</strain>
    </source>
</reference>
<dbReference type="EMBL" id="JAUSTM010000004">
    <property type="protein sequence ID" value="MDQ0221983.1"/>
    <property type="molecule type" value="Genomic_DNA"/>
</dbReference>
<dbReference type="RefSeq" id="WP_307121212.1">
    <property type="nucleotide sequence ID" value="NZ_JAUSTM010000004.1"/>
</dbReference>
<evidence type="ECO:0000313" key="2">
    <source>
        <dbReference type="Proteomes" id="UP001223079"/>
    </source>
</evidence>